<organism evidence="1">
    <name type="scientific">marine sediment metagenome</name>
    <dbReference type="NCBI Taxonomy" id="412755"/>
    <lineage>
        <taxon>unclassified sequences</taxon>
        <taxon>metagenomes</taxon>
        <taxon>ecological metagenomes</taxon>
    </lineage>
</organism>
<dbReference type="EMBL" id="LAZR01019787">
    <property type="protein sequence ID" value="KKL91229.1"/>
    <property type="molecule type" value="Genomic_DNA"/>
</dbReference>
<feature type="non-terminal residue" evidence="1">
    <location>
        <position position="46"/>
    </location>
</feature>
<sequence length="46" mass="5461">MKIKILKTDERLGVKKGEIYKAIRYWLDPTEKITLLNRIPDGYNPE</sequence>
<protein>
    <submittedName>
        <fullName evidence="1">Uncharacterized protein</fullName>
    </submittedName>
</protein>
<reference evidence="1" key="1">
    <citation type="journal article" date="2015" name="Nature">
        <title>Complex archaea that bridge the gap between prokaryotes and eukaryotes.</title>
        <authorList>
            <person name="Spang A."/>
            <person name="Saw J.H."/>
            <person name="Jorgensen S.L."/>
            <person name="Zaremba-Niedzwiedzka K."/>
            <person name="Martijn J."/>
            <person name="Lind A.E."/>
            <person name="van Eijk R."/>
            <person name="Schleper C."/>
            <person name="Guy L."/>
            <person name="Ettema T.J."/>
        </authorList>
    </citation>
    <scope>NUCLEOTIDE SEQUENCE</scope>
</reference>
<comment type="caution">
    <text evidence="1">The sequence shown here is derived from an EMBL/GenBank/DDBJ whole genome shotgun (WGS) entry which is preliminary data.</text>
</comment>
<proteinExistence type="predicted"/>
<dbReference type="AlphaFoldDB" id="A0A0F9FXT8"/>
<accession>A0A0F9FXT8</accession>
<gene>
    <name evidence="1" type="ORF">LCGC14_1896750</name>
</gene>
<name>A0A0F9FXT8_9ZZZZ</name>
<evidence type="ECO:0000313" key="1">
    <source>
        <dbReference type="EMBL" id="KKL91229.1"/>
    </source>
</evidence>